<keyword evidence="5" id="KW-1185">Reference proteome</keyword>
<evidence type="ECO:0000256" key="2">
    <source>
        <dbReference type="ARBA" id="ARBA00022801"/>
    </source>
</evidence>
<dbReference type="RefSeq" id="WP_097158594.1">
    <property type="nucleotide sequence ID" value="NZ_JBEPMQ010000006.1"/>
</dbReference>
<dbReference type="InterPro" id="IPR002933">
    <property type="entry name" value="Peptidase_M20"/>
</dbReference>
<dbReference type="EMBL" id="OAOP01000004">
    <property type="protein sequence ID" value="SNX70589.1"/>
    <property type="molecule type" value="Genomic_DNA"/>
</dbReference>
<dbReference type="Pfam" id="PF07687">
    <property type="entry name" value="M20_dimer"/>
    <property type="match status" value="1"/>
</dbReference>
<dbReference type="PANTHER" id="PTHR43808">
    <property type="entry name" value="ACETYLORNITHINE DEACETYLASE"/>
    <property type="match status" value="1"/>
</dbReference>
<dbReference type="Gene3D" id="3.40.630.10">
    <property type="entry name" value="Zn peptidases"/>
    <property type="match status" value="1"/>
</dbReference>
<sequence>MNISAEIQSIFNSLLTDEAIKEAFSFLKDDNDRTTAEQIELTAIPAPTFQEQARGKVFKRKLIELGIEDVQTDLVGNVFGVRRGKGNGPKLVVCAHLDTVFPEGTATAAKEKDGKIYAPGISDDGRGLAAVLTLIRALNTAKIETEGDIIFGATMGEEGLGDLRGVKALFENRHDIDGFISIEPGDPTRTTYLATGSVRYSITYRGRGGHSFGAFGTPSAIHALGRAISMISDLETPKDPKTTFNVGTISGGTSVNTIAALANMVIDLRSTSPEELKKLEEETLTILKKAAELENNRWGKDAITVEIEMVGNRPAGSQNPESAIVQASLAASKAMGADAVLEQASSTDSNVPISLGIPAVTLGGGGDFGGAHTLEEYFDPTDAFYGPQKILLTVLGLVGMTGVSEPLLEKRN</sequence>
<dbReference type="OrthoDB" id="9783294at2"/>
<dbReference type="Proteomes" id="UP000219546">
    <property type="component" value="Unassembled WGS sequence"/>
</dbReference>
<dbReference type="GO" id="GO:0046872">
    <property type="term" value="F:metal ion binding"/>
    <property type="evidence" value="ECO:0007669"/>
    <property type="project" value="UniProtKB-KW"/>
</dbReference>
<dbReference type="Pfam" id="PF01546">
    <property type="entry name" value="Peptidase_M20"/>
    <property type="match status" value="1"/>
</dbReference>
<evidence type="ECO:0000313" key="5">
    <source>
        <dbReference type="Proteomes" id="UP000219546"/>
    </source>
</evidence>
<keyword evidence="1" id="KW-0479">Metal-binding</keyword>
<dbReference type="SUPFAM" id="SSF53187">
    <property type="entry name" value="Zn-dependent exopeptidases"/>
    <property type="match status" value="1"/>
</dbReference>
<dbReference type="AlphaFoldDB" id="A0A285CSM0"/>
<protein>
    <submittedName>
        <fullName evidence="4">Acetylornithine deacetylase/succinyl-diaminopimelate desuccinylase-like protein</fullName>
    </submittedName>
</protein>
<organism evidence="4 5">
    <name type="scientific">Bacillus oleivorans</name>
    <dbReference type="NCBI Taxonomy" id="1448271"/>
    <lineage>
        <taxon>Bacteria</taxon>
        <taxon>Bacillati</taxon>
        <taxon>Bacillota</taxon>
        <taxon>Bacilli</taxon>
        <taxon>Bacillales</taxon>
        <taxon>Bacillaceae</taxon>
        <taxon>Bacillus</taxon>
    </lineage>
</organism>
<proteinExistence type="predicted"/>
<reference evidence="4 5" key="1">
    <citation type="submission" date="2017-08" db="EMBL/GenBank/DDBJ databases">
        <authorList>
            <person name="de Groot N.N."/>
        </authorList>
    </citation>
    <scope>NUCLEOTIDE SEQUENCE [LARGE SCALE GENOMIC DNA]</scope>
    <source>
        <strain evidence="4 5">JC228</strain>
    </source>
</reference>
<evidence type="ECO:0000256" key="1">
    <source>
        <dbReference type="ARBA" id="ARBA00022723"/>
    </source>
</evidence>
<dbReference type="InterPro" id="IPR036264">
    <property type="entry name" value="Bact_exopeptidase_dim_dom"/>
</dbReference>
<evidence type="ECO:0000259" key="3">
    <source>
        <dbReference type="Pfam" id="PF07687"/>
    </source>
</evidence>
<dbReference type="Gene3D" id="3.30.70.360">
    <property type="match status" value="1"/>
</dbReference>
<keyword evidence="2" id="KW-0378">Hydrolase</keyword>
<evidence type="ECO:0000313" key="4">
    <source>
        <dbReference type="EMBL" id="SNX70589.1"/>
    </source>
</evidence>
<accession>A0A285CSM0</accession>
<dbReference type="SUPFAM" id="SSF55031">
    <property type="entry name" value="Bacterial exopeptidase dimerisation domain"/>
    <property type="match status" value="1"/>
</dbReference>
<dbReference type="PANTHER" id="PTHR43808:SF17">
    <property type="entry name" value="PEPTIDASE M20"/>
    <property type="match status" value="1"/>
</dbReference>
<name>A0A285CSM0_9BACI</name>
<dbReference type="InterPro" id="IPR011650">
    <property type="entry name" value="Peptidase_M20_dimer"/>
</dbReference>
<dbReference type="GO" id="GO:0016787">
    <property type="term" value="F:hydrolase activity"/>
    <property type="evidence" value="ECO:0007669"/>
    <property type="project" value="UniProtKB-KW"/>
</dbReference>
<dbReference type="InterPro" id="IPR050072">
    <property type="entry name" value="Peptidase_M20A"/>
</dbReference>
<feature type="domain" description="Peptidase M20 dimerisation" evidence="3">
    <location>
        <begin position="196"/>
        <end position="291"/>
    </location>
</feature>
<gene>
    <name evidence="4" type="ORF">SAMN05877753_104195</name>
</gene>